<comment type="caution">
    <text evidence="1">The sequence shown here is derived from an EMBL/GenBank/DDBJ whole genome shotgun (WGS) entry which is preliminary data.</text>
</comment>
<gene>
    <name evidence="1" type="ORF">LCGC14_1487160</name>
</gene>
<name>A0A0F9LNJ7_9ZZZZ</name>
<accession>A0A0F9LNJ7</accession>
<sequence>MSDSDIPLRLAAQAALREIEDMHPASSLSANDVRRMFGAFSDQLKWVDIYPEKAEQNKMSSVTSDPCIKCGIEVRLGDGWDMASPRERNEGTFLRGCKKCFDEMKAPKAKEWKQLDADEHNCPVAYFMGWIACAYRFGHKHVYEDLKKNWGKTCLNMAHAFRNNYRRSSDAHTENLPWEERVEAKVVHGDPDFDVEKPLVYSERGDVWMIGPNESKARHDRPHIQNEKHCIVYPKCRPMTREEAFRPGAIVRWDFNSEGCMGHVEAEIGEAIKAYAAILLVPGHKDAIGLEALTLVKPAPEEK</sequence>
<organism evidence="1">
    <name type="scientific">marine sediment metagenome</name>
    <dbReference type="NCBI Taxonomy" id="412755"/>
    <lineage>
        <taxon>unclassified sequences</taxon>
        <taxon>metagenomes</taxon>
        <taxon>ecological metagenomes</taxon>
    </lineage>
</organism>
<protein>
    <submittedName>
        <fullName evidence="1">Uncharacterized protein</fullName>
    </submittedName>
</protein>
<dbReference type="AlphaFoldDB" id="A0A0F9LNJ7"/>
<proteinExistence type="predicted"/>
<evidence type="ECO:0000313" key="1">
    <source>
        <dbReference type="EMBL" id="KKM65845.1"/>
    </source>
</evidence>
<reference evidence="1" key="1">
    <citation type="journal article" date="2015" name="Nature">
        <title>Complex archaea that bridge the gap between prokaryotes and eukaryotes.</title>
        <authorList>
            <person name="Spang A."/>
            <person name="Saw J.H."/>
            <person name="Jorgensen S.L."/>
            <person name="Zaremba-Niedzwiedzka K."/>
            <person name="Martijn J."/>
            <person name="Lind A.E."/>
            <person name="van Eijk R."/>
            <person name="Schleper C."/>
            <person name="Guy L."/>
            <person name="Ettema T.J."/>
        </authorList>
    </citation>
    <scope>NUCLEOTIDE SEQUENCE</scope>
</reference>
<dbReference type="EMBL" id="LAZR01010648">
    <property type="protein sequence ID" value="KKM65845.1"/>
    <property type="molecule type" value="Genomic_DNA"/>
</dbReference>